<dbReference type="PANTHER" id="PTHR30007">
    <property type="entry name" value="PHP DOMAIN PROTEIN"/>
    <property type="match status" value="1"/>
</dbReference>
<dbReference type="InterPro" id="IPR002559">
    <property type="entry name" value="Transposase_11"/>
</dbReference>
<dbReference type="Pfam" id="PF01609">
    <property type="entry name" value="DDE_Tnp_1"/>
    <property type="match status" value="1"/>
</dbReference>
<dbReference type="GO" id="GO:0006313">
    <property type="term" value="P:DNA transposition"/>
    <property type="evidence" value="ECO:0007669"/>
    <property type="project" value="InterPro"/>
</dbReference>
<dbReference type="PATRIC" id="fig|1238180.3.peg.5617"/>
<organism evidence="3 4">
    <name type="scientific">Amycolatopsis azurea DSM 43854</name>
    <dbReference type="NCBI Taxonomy" id="1238180"/>
    <lineage>
        <taxon>Bacteria</taxon>
        <taxon>Bacillati</taxon>
        <taxon>Actinomycetota</taxon>
        <taxon>Actinomycetes</taxon>
        <taxon>Pseudonocardiales</taxon>
        <taxon>Pseudonocardiaceae</taxon>
        <taxon>Amycolatopsis</taxon>
    </lineage>
</organism>
<sequence length="162" mass="17802">MITDGTGIPLATTLTGGNRHDVTQLMPLIHAIPPVRGRRGRPRRRPQRLYADRAYDHDKYRKLVRAAGITPLIARRGQEHGSGLGVHRWVVEGAFAFTALVPASTHPMGDPRRHPRSLSSPSAAPSSAGTDSKPTQSVRTPNCFTRAWCGYGRPSRAPRSRR</sequence>
<dbReference type="GO" id="GO:0004803">
    <property type="term" value="F:transposase activity"/>
    <property type="evidence" value="ECO:0007669"/>
    <property type="project" value="InterPro"/>
</dbReference>
<dbReference type="GO" id="GO:0003677">
    <property type="term" value="F:DNA binding"/>
    <property type="evidence" value="ECO:0007669"/>
    <property type="project" value="InterPro"/>
</dbReference>
<comment type="caution">
    <text evidence="3">The sequence shown here is derived from an EMBL/GenBank/DDBJ whole genome shotgun (WGS) entry which is preliminary data.</text>
</comment>
<dbReference type="PANTHER" id="PTHR30007:SF1">
    <property type="entry name" value="BLR1914 PROTEIN"/>
    <property type="match status" value="1"/>
</dbReference>
<reference evidence="3 4" key="1">
    <citation type="submission" date="2012-10" db="EMBL/GenBank/DDBJ databases">
        <title>Genome assembly of Amycolatopsis azurea DSM 43854.</title>
        <authorList>
            <person name="Khatri I."/>
            <person name="Kaur I."/>
            <person name="Subramanian S."/>
            <person name="Mayilraj S."/>
        </authorList>
    </citation>
    <scope>NUCLEOTIDE SEQUENCE [LARGE SCALE GENOMIC DNA]</scope>
    <source>
        <strain evidence="3 4">DSM 43854</strain>
    </source>
</reference>
<feature type="domain" description="Transposase IS4-like" evidence="2">
    <location>
        <begin position="3"/>
        <end position="75"/>
    </location>
</feature>
<gene>
    <name evidence="3" type="ORF">C791_5701</name>
</gene>
<proteinExistence type="predicted"/>
<evidence type="ECO:0000256" key="1">
    <source>
        <dbReference type="SAM" id="MobiDB-lite"/>
    </source>
</evidence>
<dbReference type="Proteomes" id="UP000014137">
    <property type="component" value="Unassembled WGS sequence"/>
</dbReference>
<feature type="compositionally biased region" description="Low complexity" evidence="1">
    <location>
        <begin position="117"/>
        <end position="128"/>
    </location>
</feature>
<evidence type="ECO:0000313" key="4">
    <source>
        <dbReference type="Proteomes" id="UP000014137"/>
    </source>
</evidence>
<accession>M2QD38</accession>
<dbReference type="EMBL" id="ANMG01000055">
    <property type="protein sequence ID" value="EMD24681.1"/>
    <property type="molecule type" value="Genomic_DNA"/>
</dbReference>
<feature type="compositionally biased region" description="Polar residues" evidence="1">
    <location>
        <begin position="129"/>
        <end position="140"/>
    </location>
</feature>
<evidence type="ECO:0000259" key="2">
    <source>
        <dbReference type="Pfam" id="PF01609"/>
    </source>
</evidence>
<feature type="region of interest" description="Disordered" evidence="1">
    <location>
        <begin position="104"/>
        <end position="140"/>
    </location>
</feature>
<evidence type="ECO:0000313" key="3">
    <source>
        <dbReference type="EMBL" id="EMD24681.1"/>
    </source>
</evidence>
<name>M2QD38_9PSEU</name>
<protein>
    <submittedName>
        <fullName evidence="3">Mobile element protein</fullName>
    </submittedName>
</protein>
<dbReference type="AlphaFoldDB" id="M2QD38"/>